<dbReference type="InterPro" id="IPR050925">
    <property type="entry name" value="Rhomboid_protease_S54"/>
</dbReference>
<evidence type="ECO:0000256" key="1">
    <source>
        <dbReference type="ARBA" id="ARBA00004141"/>
    </source>
</evidence>
<dbReference type="InterPro" id="IPR022764">
    <property type="entry name" value="Peptidase_S54_rhomboid_dom"/>
</dbReference>
<feature type="transmembrane region" description="Helical" evidence="7">
    <location>
        <begin position="199"/>
        <end position="217"/>
    </location>
</feature>
<dbReference type="Gene3D" id="1.20.1540.10">
    <property type="entry name" value="Rhomboid-like"/>
    <property type="match status" value="1"/>
</dbReference>
<dbReference type="Pfam" id="PF01694">
    <property type="entry name" value="Rhomboid"/>
    <property type="match status" value="1"/>
</dbReference>
<feature type="transmembrane region" description="Helical" evidence="7">
    <location>
        <begin position="156"/>
        <end position="179"/>
    </location>
</feature>
<dbReference type="RefSeq" id="WP_330928497.1">
    <property type="nucleotide sequence ID" value="NZ_CP119075.1"/>
</dbReference>
<organism evidence="10 11">
    <name type="scientific">Synoicihabitans lomoniglobus</name>
    <dbReference type="NCBI Taxonomy" id="2909285"/>
    <lineage>
        <taxon>Bacteria</taxon>
        <taxon>Pseudomonadati</taxon>
        <taxon>Verrucomicrobiota</taxon>
        <taxon>Opitutia</taxon>
        <taxon>Opitutales</taxon>
        <taxon>Opitutaceae</taxon>
        <taxon>Synoicihabitans</taxon>
    </lineage>
</organism>
<feature type="transmembrane region" description="Helical" evidence="7">
    <location>
        <begin position="20"/>
        <end position="40"/>
    </location>
</feature>
<evidence type="ECO:0000259" key="9">
    <source>
        <dbReference type="Pfam" id="PF20216"/>
    </source>
</evidence>
<feature type="transmembrane region" description="Helical" evidence="7">
    <location>
        <begin position="77"/>
        <end position="94"/>
    </location>
</feature>
<dbReference type="SUPFAM" id="SSF144091">
    <property type="entry name" value="Rhomboid-like"/>
    <property type="match status" value="1"/>
</dbReference>
<keyword evidence="10" id="KW-0645">Protease</keyword>
<keyword evidence="11" id="KW-1185">Reference proteome</keyword>
<evidence type="ECO:0000256" key="6">
    <source>
        <dbReference type="ARBA" id="ARBA00023136"/>
    </source>
</evidence>
<dbReference type="GO" id="GO:0016020">
    <property type="term" value="C:membrane"/>
    <property type="evidence" value="ECO:0007669"/>
    <property type="project" value="UniProtKB-SubCell"/>
</dbReference>
<dbReference type="PANTHER" id="PTHR43731:SF14">
    <property type="entry name" value="PRESENILIN-ASSOCIATED RHOMBOID-LIKE PROTEIN, MITOCHONDRIAL"/>
    <property type="match status" value="1"/>
</dbReference>
<evidence type="ECO:0000256" key="3">
    <source>
        <dbReference type="ARBA" id="ARBA00022692"/>
    </source>
</evidence>
<dbReference type="Proteomes" id="UP001218638">
    <property type="component" value="Chromosome"/>
</dbReference>
<keyword evidence="3 7" id="KW-0812">Transmembrane</keyword>
<feature type="transmembrane region" description="Helical" evidence="7">
    <location>
        <begin position="106"/>
        <end position="123"/>
    </location>
</feature>
<dbReference type="KEGG" id="slom:PXH66_05180"/>
<evidence type="ECO:0000256" key="2">
    <source>
        <dbReference type="ARBA" id="ARBA00009045"/>
    </source>
</evidence>
<dbReference type="AlphaFoldDB" id="A0AAF0I3B6"/>
<feature type="domain" description="Peptidase S54 rhomboid" evidence="8">
    <location>
        <begin position="65"/>
        <end position="218"/>
    </location>
</feature>
<feature type="domain" description="DUF6576" evidence="9">
    <location>
        <begin position="271"/>
        <end position="303"/>
    </location>
</feature>
<dbReference type="InterPro" id="IPR035952">
    <property type="entry name" value="Rhomboid-like_sf"/>
</dbReference>
<evidence type="ECO:0000256" key="4">
    <source>
        <dbReference type="ARBA" id="ARBA00022801"/>
    </source>
</evidence>
<keyword evidence="4" id="KW-0378">Hydrolase</keyword>
<evidence type="ECO:0000256" key="5">
    <source>
        <dbReference type="ARBA" id="ARBA00022989"/>
    </source>
</evidence>
<evidence type="ECO:0000259" key="8">
    <source>
        <dbReference type="Pfam" id="PF01694"/>
    </source>
</evidence>
<evidence type="ECO:0000256" key="7">
    <source>
        <dbReference type="SAM" id="Phobius"/>
    </source>
</evidence>
<dbReference type="PANTHER" id="PTHR43731">
    <property type="entry name" value="RHOMBOID PROTEASE"/>
    <property type="match status" value="1"/>
</dbReference>
<proteinExistence type="inferred from homology"/>
<protein>
    <submittedName>
        <fullName evidence="10">Rhomboid family intramembrane serine protease</fullName>
    </submittedName>
</protein>
<comment type="similarity">
    <text evidence="2">Belongs to the peptidase S54 family.</text>
</comment>
<keyword evidence="6 7" id="KW-0472">Membrane</keyword>
<feature type="transmembrane region" description="Helical" evidence="7">
    <location>
        <begin position="129"/>
        <end position="149"/>
    </location>
</feature>
<dbReference type="GO" id="GO:0004252">
    <property type="term" value="F:serine-type endopeptidase activity"/>
    <property type="evidence" value="ECO:0007669"/>
    <property type="project" value="InterPro"/>
</dbReference>
<name>A0AAF0I3B6_9BACT</name>
<comment type="subcellular location">
    <subcellularLocation>
        <location evidence="1">Membrane</location>
        <topology evidence="1">Multi-pass membrane protein</topology>
    </subcellularLocation>
</comment>
<dbReference type="GO" id="GO:0006508">
    <property type="term" value="P:proteolysis"/>
    <property type="evidence" value="ECO:0007669"/>
    <property type="project" value="UniProtKB-KW"/>
</dbReference>
<dbReference type="EMBL" id="CP119075">
    <property type="protein sequence ID" value="WED66238.1"/>
    <property type="molecule type" value="Genomic_DNA"/>
</dbReference>
<gene>
    <name evidence="10" type="ORF">PXH66_05180</name>
</gene>
<keyword evidence="5 7" id="KW-1133">Transmembrane helix</keyword>
<sequence>MLSDRSYMRNDYARPTTSIITWIICATIAGFILQNVFWKWLGGSAGRSFDQLLALSVDGVKSGFIWTLFTYSLLHSMMSFLHIVFNMLFVFLLGRELLPLLGARRFTILYFGGVLVGGVFWLVTNWTHGGVLIGASAGVFALLMMFAALNPNRPITFLLFFIIPVTIKPKWLVIILGGIDLMGFLFTEIPGTQGMGDVAHSAHLGGLAAGWLFFRFVHQREWATPDRAPSMELPAWLRRSSRRAAKPTAYKVNLSGDTTSASATDTQTVSREDLRAEVDRILDKINSQGFGALTDREKQRLDEAKDLLKRG</sequence>
<dbReference type="Pfam" id="PF20216">
    <property type="entry name" value="DUF6576"/>
    <property type="match status" value="1"/>
</dbReference>
<reference evidence="10" key="1">
    <citation type="submission" date="2023-03" db="EMBL/GenBank/DDBJ databases">
        <title>Lomoglobus Profundus gen. nov., sp. nov., a novel member of the phylum Verrucomicrobia, isolated from deep-marine sediment of South China Sea.</title>
        <authorList>
            <person name="Ahmad T."/>
            <person name="Ishaq S.E."/>
            <person name="Wang F."/>
        </authorList>
    </citation>
    <scope>NUCLEOTIDE SEQUENCE</scope>
    <source>
        <strain evidence="10">LMO-M01</strain>
    </source>
</reference>
<dbReference type="InterPro" id="IPR046483">
    <property type="entry name" value="DUF6576"/>
</dbReference>
<evidence type="ECO:0000313" key="10">
    <source>
        <dbReference type="EMBL" id="WED66238.1"/>
    </source>
</evidence>
<evidence type="ECO:0000313" key="11">
    <source>
        <dbReference type="Proteomes" id="UP001218638"/>
    </source>
</evidence>
<accession>A0AAF0I3B6</accession>